<evidence type="ECO:0000313" key="1">
    <source>
        <dbReference type="EMBL" id="MBB5226868.1"/>
    </source>
</evidence>
<name>A0A7W8GAI1_9SPIR</name>
<reference evidence="1 2" key="1">
    <citation type="submission" date="2020-08" db="EMBL/GenBank/DDBJ databases">
        <title>Genomic Encyclopedia of Type Strains, Phase IV (KMG-IV): sequencing the most valuable type-strain genomes for metagenomic binning, comparative biology and taxonomic classification.</title>
        <authorList>
            <person name="Goeker M."/>
        </authorList>
    </citation>
    <scope>NUCLEOTIDE SEQUENCE [LARGE SCALE GENOMIC DNA]</scope>
    <source>
        <strain evidence="1 2">DSM 103462</strain>
    </source>
</reference>
<dbReference type="Proteomes" id="UP000518887">
    <property type="component" value="Unassembled WGS sequence"/>
</dbReference>
<organism evidence="1 2">
    <name type="scientific">Treponema ruminis</name>
    <dbReference type="NCBI Taxonomy" id="744515"/>
    <lineage>
        <taxon>Bacteria</taxon>
        <taxon>Pseudomonadati</taxon>
        <taxon>Spirochaetota</taxon>
        <taxon>Spirochaetia</taxon>
        <taxon>Spirochaetales</taxon>
        <taxon>Treponemataceae</taxon>
        <taxon>Treponema</taxon>
    </lineage>
</organism>
<sequence length="101" mass="11488">MNIFNFFKKPNCHLNINDFCSKFRMTKDFVIISSNAAKNDPNFKGSYDILTGLRKAALLRGSDGGLYIGASASFMTKEEYNILKAYFLSNGGEEIRFFDYN</sequence>
<accession>A0A7W8GAI1</accession>
<comment type="caution">
    <text evidence="1">The sequence shown here is derived from an EMBL/GenBank/DDBJ whole genome shotgun (WGS) entry which is preliminary data.</text>
</comment>
<evidence type="ECO:0000313" key="2">
    <source>
        <dbReference type="Proteomes" id="UP000518887"/>
    </source>
</evidence>
<keyword evidence="2" id="KW-1185">Reference proteome</keyword>
<gene>
    <name evidence="1" type="ORF">HNP76_002256</name>
</gene>
<proteinExistence type="predicted"/>
<protein>
    <submittedName>
        <fullName evidence="1">Uncharacterized protein</fullName>
    </submittedName>
</protein>
<dbReference type="EMBL" id="JACHFQ010000007">
    <property type="protein sequence ID" value="MBB5226868.1"/>
    <property type="molecule type" value="Genomic_DNA"/>
</dbReference>
<dbReference type="AlphaFoldDB" id="A0A7W8GAI1"/>
<dbReference type="RefSeq" id="WP_184660532.1">
    <property type="nucleotide sequence ID" value="NZ_CP031518.1"/>
</dbReference>